<dbReference type="OrthoDB" id="2349068at2759"/>
<accession>A0A5C3QM32</accession>
<dbReference type="InterPro" id="IPR013785">
    <property type="entry name" value="Aldolase_TIM"/>
</dbReference>
<evidence type="ECO:0000256" key="3">
    <source>
        <dbReference type="ARBA" id="ARBA00023002"/>
    </source>
</evidence>
<dbReference type="CDD" id="cd04730">
    <property type="entry name" value="NPD_like"/>
    <property type="match status" value="1"/>
</dbReference>
<dbReference type="EMBL" id="ML178821">
    <property type="protein sequence ID" value="TFL02996.1"/>
    <property type="molecule type" value="Genomic_DNA"/>
</dbReference>
<evidence type="ECO:0000256" key="2">
    <source>
        <dbReference type="ARBA" id="ARBA00022643"/>
    </source>
</evidence>
<dbReference type="GO" id="GO:0018580">
    <property type="term" value="F:nitronate monooxygenase activity"/>
    <property type="evidence" value="ECO:0007669"/>
    <property type="project" value="InterPro"/>
</dbReference>
<name>A0A5C3QM32_9AGAR</name>
<keyword evidence="2" id="KW-0288">FMN</keyword>
<dbReference type="AlphaFoldDB" id="A0A5C3QM32"/>
<dbReference type="STRING" id="1884261.A0A5C3QM32"/>
<gene>
    <name evidence="4" type="ORF">BDV98DRAFT_546265</name>
</gene>
<evidence type="ECO:0000313" key="5">
    <source>
        <dbReference type="Proteomes" id="UP000305067"/>
    </source>
</evidence>
<dbReference type="Gene3D" id="3.20.20.70">
    <property type="entry name" value="Aldolase class I"/>
    <property type="match status" value="1"/>
</dbReference>
<keyword evidence="1" id="KW-0285">Flavoprotein</keyword>
<proteinExistence type="predicted"/>
<keyword evidence="5" id="KW-1185">Reference proteome</keyword>
<keyword evidence="3" id="KW-0560">Oxidoreductase</keyword>
<evidence type="ECO:0000313" key="4">
    <source>
        <dbReference type="EMBL" id="TFL02996.1"/>
    </source>
</evidence>
<sequence>MTSLTTRLTTLLGIKTPIVSAPMALQEQGTLKSVALAVHRAGGFGFVALGYDGAPKLQATLRSLRQQLSIPPDQPLPIGAGFIGWVGDRASESEGDVLSTILEEHPKAIWLSFGIDLGKYVRRIREHNKKYRRNVLVFLQATSLEEALEAVNELKVDVLVVQGAEAGGHHSASAPPLSIFLSAVLAEIPVPDKGPGPVILGAGGIHTGAQLASLLTLGASGAIIGTRLLFTPEIGYTSAKTQALLNAGLGSTVSSTAFDEVRGTMGWPGDIEGRAIRNDILKDREEWVELEERRRRVVAGEGDRSIVMAGMGVGLTSELKSVEDTVKEYHEGAVLALGAAAQILS</sequence>
<reference evidence="4 5" key="1">
    <citation type="journal article" date="2019" name="Nat. Ecol. Evol.">
        <title>Megaphylogeny resolves global patterns of mushroom evolution.</title>
        <authorList>
            <person name="Varga T."/>
            <person name="Krizsan K."/>
            <person name="Foldi C."/>
            <person name="Dima B."/>
            <person name="Sanchez-Garcia M."/>
            <person name="Sanchez-Ramirez S."/>
            <person name="Szollosi G.J."/>
            <person name="Szarkandi J.G."/>
            <person name="Papp V."/>
            <person name="Albert L."/>
            <person name="Andreopoulos W."/>
            <person name="Angelini C."/>
            <person name="Antonin V."/>
            <person name="Barry K.W."/>
            <person name="Bougher N.L."/>
            <person name="Buchanan P."/>
            <person name="Buyck B."/>
            <person name="Bense V."/>
            <person name="Catcheside P."/>
            <person name="Chovatia M."/>
            <person name="Cooper J."/>
            <person name="Damon W."/>
            <person name="Desjardin D."/>
            <person name="Finy P."/>
            <person name="Geml J."/>
            <person name="Haridas S."/>
            <person name="Hughes K."/>
            <person name="Justo A."/>
            <person name="Karasinski D."/>
            <person name="Kautmanova I."/>
            <person name="Kiss B."/>
            <person name="Kocsube S."/>
            <person name="Kotiranta H."/>
            <person name="LaButti K.M."/>
            <person name="Lechner B.E."/>
            <person name="Liimatainen K."/>
            <person name="Lipzen A."/>
            <person name="Lukacs Z."/>
            <person name="Mihaltcheva S."/>
            <person name="Morgado L.N."/>
            <person name="Niskanen T."/>
            <person name="Noordeloos M.E."/>
            <person name="Ohm R.A."/>
            <person name="Ortiz-Santana B."/>
            <person name="Ovrebo C."/>
            <person name="Racz N."/>
            <person name="Riley R."/>
            <person name="Savchenko A."/>
            <person name="Shiryaev A."/>
            <person name="Soop K."/>
            <person name="Spirin V."/>
            <person name="Szebenyi C."/>
            <person name="Tomsovsky M."/>
            <person name="Tulloss R.E."/>
            <person name="Uehling J."/>
            <person name="Grigoriev I.V."/>
            <person name="Vagvolgyi C."/>
            <person name="Papp T."/>
            <person name="Martin F.M."/>
            <person name="Miettinen O."/>
            <person name="Hibbett D.S."/>
            <person name="Nagy L.G."/>
        </authorList>
    </citation>
    <scope>NUCLEOTIDE SEQUENCE [LARGE SCALE GENOMIC DNA]</scope>
    <source>
        <strain evidence="4 5">CBS 309.79</strain>
    </source>
</reference>
<dbReference type="Pfam" id="PF03060">
    <property type="entry name" value="NMO"/>
    <property type="match status" value="1"/>
</dbReference>
<dbReference type="SUPFAM" id="SSF51412">
    <property type="entry name" value="Inosine monophosphate dehydrogenase (IMPDH)"/>
    <property type="match status" value="1"/>
</dbReference>
<dbReference type="InterPro" id="IPR004136">
    <property type="entry name" value="NMO"/>
</dbReference>
<dbReference type="PANTHER" id="PTHR32332">
    <property type="entry name" value="2-NITROPROPANE DIOXYGENASE"/>
    <property type="match status" value="1"/>
</dbReference>
<protein>
    <submittedName>
        <fullName evidence="4">Uncharacterized protein</fullName>
    </submittedName>
</protein>
<dbReference type="PANTHER" id="PTHR32332:SF31">
    <property type="entry name" value="2-NITROPROPANE DIOXYGENASE FAMILY, PUTATIVE (AFU_ORTHOLOGUE AFUA_2G09850)-RELATED"/>
    <property type="match status" value="1"/>
</dbReference>
<organism evidence="4 5">
    <name type="scientific">Pterulicium gracile</name>
    <dbReference type="NCBI Taxonomy" id="1884261"/>
    <lineage>
        <taxon>Eukaryota</taxon>
        <taxon>Fungi</taxon>
        <taxon>Dikarya</taxon>
        <taxon>Basidiomycota</taxon>
        <taxon>Agaricomycotina</taxon>
        <taxon>Agaricomycetes</taxon>
        <taxon>Agaricomycetidae</taxon>
        <taxon>Agaricales</taxon>
        <taxon>Pleurotineae</taxon>
        <taxon>Pterulaceae</taxon>
        <taxon>Pterulicium</taxon>
    </lineage>
</organism>
<evidence type="ECO:0000256" key="1">
    <source>
        <dbReference type="ARBA" id="ARBA00022630"/>
    </source>
</evidence>
<dbReference type="Proteomes" id="UP000305067">
    <property type="component" value="Unassembled WGS sequence"/>
</dbReference>